<organism evidence="1 2">
    <name type="scientific">Arthrobacter mobilis</name>
    <dbReference type="NCBI Taxonomy" id="2724944"/>
    <lineage>
        <taxon>Bacteria</taxon>
        <taxon>Bacillati</taxon>
        <taxon>Actinomycetota</taxon>
        <taxon>Actinomycetes</taxon>
        <taxon>Micrococcales</taxon>
        <taxon>Micrococcaceae</taxon>
        <taxon>Arthrobacter</taxon>
    </lineage>
</organism>
<evidence type="ECO:0000313" key="2">
    <source>
        <dbReference type="Proteomes" id="UP000544090"/>
    </source>
</evidence>
<dbReference type="RefSeq" id="WP_168486710.1">
    <property type="nucleotide sequence ID" value="NZ_JAAZSQ010000011.1"/>
</dbReference>
<protein>
    <submittedName>
        <fullName evidence="1">Uncharacterized protein</fullName>
    </submittedName>
</protein>
<sequence length="113" mass="12514">MGTTKRRTTAWPVFGFIDPELPQEIVTLTSVCTRDGFEATAVRSWVSDIDGTGLEADQTDPVPILSLPRRPGMGLARFHMLAVAELNRRRGVDYEVADLFLQDFPEQNLPGAP</sequence>
<accession>A0A7X6K4G0</accession>
<evidence type="ECO:0000313" key="1">
    <source>
        <dbReference type="EMBL" id="NKX55297.1"/>
    </source>
</evidence>
<dbReference type="EMBL" id="JAAZSQ010000011">
    <property type="protein sequence ID" value="NKX55297.1"/>
    <property type="molecule type" value="Genomic_DNA"/>
</dbReference>
<name>A0A7X6K4G0_9MICC</name>
<reference evidence="1 2" key="1">
    <citation type="submission" date="2020-04" db="EMBL/GenBank/DDBJ databases">
        <title>Arthrobacter sp. nov.</title>
        <authorList>
            <person name="Liu S."/>
        </authorList>
    </citation>
    <scope>NUCLEOTIDE SEQUENCE [LARGE SCALE GENOMIC DNA]</scope>
    <source>
        <strain evidence="1 2">E918</strain>
    </source>
</reference>
<dbReference type="AlphaFoldDB" id="A0A7X6K4G0"/>
<proteinExistence type="predicted"/>
<comment type="caution">
    <text evidence="1">The sequence shown here is derived from an EMBL/GenBank/DDBJ whole genome shotgun (WGS) entry which is preliminary data.</text>
</comment>
<keyword evidence="2" id="KW-1185">Reference proteome</keyword>
<gene>
    <name evidence="1" type="ORF">HGG74_12235</name>
</gene>
<dbReference type="Proteomes" id="UP000544090">
    <property type="component" value="Unassembled WGS sequence"/>
</dbReference>